<reference evidence="1 2" key="1">
    <citation type="submission" date="2011-11" db="EMBL/GenBank/DDBJ databases">
        <authorList>
            <person name="Hannick L."/>
            <person name="Karamycheva S."/>
            <person name="Lorenzi H."/>
            <person name="Caler E."/>
        </authorList>
    </citation>
    <scope>NUCLEOTIDE SEQUENCE [LARGE SCALE GENOMIC DNA]</scope>
    <source>
        <strain evidence="1 2">P19</strain>
    </source>
</reference>
<sequence>MLLTSVKKLGVIQNIRDNPLLMFNEESQKNIVMTTIKEIITNVDTFFLKISSIERLNFIFNAISIGFNLPLLSNLDFERAEQCISIYQFV</sequence>
<dbReference type="PANTHER" id="PTHR21344">
    <property type="entry name" value="RAL GTPASE-ACTIVATING PROTEIN SUBUNIT BETA"/>
    <property type="match status" value="1"/>
</dbReference>
<evidence type="ECO:0000313" key="2">
    <source>
        <dbReference type="Proteomes" id="UP000006769"/>
    </source>
</evidence>
<gene>
    <name evidence="1" type="ORF">ENU1_170670</name>
</gene>
<dbReference type="AlphaFoldDB" id="K2G7B2"/>
<dbReference type="InterPro" id="IPR039930">
    <property type="entry name" value="RALGAPB"/>
</dbReference>
<dbReference type="GeneID" id="20075543"/>
<dbReference type="Proteomes" id="UP000006769">
    <property type="component" value="Unassembled WGS sequence"/>
</dbReference>
<proteinExistence type="predicted"/>
<accession>K2G7B2</accession>
<dbReference type="EMBL" id="JH928789">
    <property type="protein sequence ID" value="EKE38296.1"/>
    <property type="molecule type" value="Genomic_DNA"/>
</dbReference>
<evidence type="ECO:0000313" key="1">
    <source>
        <dbReference type="EMBL" id="EKE38296.1"/>
    </source>
</evidence>
<name>K2G7B2_ENTNP</name>
<dbReference type="OrthoDB" id="10308553at2759"/>
<protein>
    <submittedName>
        <fullName evidence="1">Uncharacterized protein</fullName>
    </submittedName>
</protein>
<dbReference type="VEuPathDB" id="AmoebaDB:ENU1_170670"/>
<dbReference type="GO" id="GO:0005096">
    <property type="term" value="F:GTPase activator activity"/>
    <property type="evidence" value="ECO:0007669"/>
    <property type="project" value="InterPro"/>
</dbReference>
<organism evidence="1 2">
    <name type="scientific">Entamoeba nuttalli (strain P19)</name>
    <name type="common">Amoeba</name>
    <dbReference type="NCBI Taxonomy" id="1076696"/>
    <lineage>
        <taxon>Eukaryota</taxon>
        <taxon>Amoebozoa</taxon>
        <taxon>Evosea</taxon>
        <taxon>Archamoebae</taxon>
        <taxon>Mastigamoebida</taxon>
        <taxon>Entamoebidae</taxon>
        <taxon>Entamoeba</taxon>
    </lineage>
</organism>
<dbReference type="PANTHER" id="PTHR21344:SF1">
    <property type="entry name" value="RAL GTPASE-ACTIVATING PROTEIN SUBUNIT BETA"/>
    <property type="match status" value="1"/>
</dbReference>
<dbReference type="RefSeq" id="XP_008859365.1">
    <property type="nucleotide sequence ID" value="XM_008861143.1"/>
</dbReference>